<dbReference type="OrthoDB" id="75664at2759"/>
<comment type="caution">
    <text evidence="1">The sequence shown here is derived from an EMBL/GenBank/DDBJ whole genome shotgun (WGS) entry which is preliminary data.</text>
</comment>
<evidence type="ECO:0000313" key="1">
    <source>
        <dbReference type="EMBL" id="OQS06341.1"/>
    </source>
</evidence>
<organism evidence="1 2">
    <name type="scientific">Thraustotheca clavata</name>
    <dbReference type="NCBI Taxonomy" id="74557"/>
    <lineage>
        <taxon>Eukaryota</taxon>
        <taxon>Sar</taxon>
        <taxon>Stramenopiles</taxon>
        <taxon>Oomycota</taxon>
        <taxon>Saprolegniomycetes</taxon>
        <taxon>Saprolegniales</taxon>
        <taxon>Achlyaceae</taxon>
        <taxon>Thraustotheca</taxon>
    </lineage>
</organism>
<evidence type="ECO:0008006" key="3">
    <source>
        <dbReference type="Google" id="ProtNLM"/>
    </source>
</evidence>
<protein>
    <recommendedName>
        <fullName evidence="3">CUE domain-containing protein</fullName>
    </recommendedName>
</protein>
<sequence>MTVALKIGYKGEIHRVRVDLMVFGFVELESLFEATFGLSRNSFVIQWKGTDGNFSNVGSYEEFYEACQELLHVSEGIVRFFAVSKTETNTMNLLQAFDSFSSLNLEKMPWVKLSQKNHFSHASQVWNNVMSKTIQESKNALEKAKKNLCDIEIDNFFGDTKNFMTDFFKKKDSQQKWDYQLQTIHSIFPDIPTQDLIPALEHANGDVHIVLNQIMMA</sequence>
<reference evidence="1 2" key="1">
    <citation type="journal article" date="2014" name="Genome Biol. Evol.">
        <title>The secreted proteins of Achlya hypogyna and Thraustotheca clavata identify the ancestral oomycete secretome and reveal gene acquisitions by horizontal gene transfer.</title>
        <authorList>
            <person name="Misner I."/>
            <person name="Blouin N."/>
            <person name="Leonard G."/>
            <person name="Richards T.A."/>
            <person name="Lane C.E."/>
        </authorList>
    </citation>
    <scope>NUCLEOTIDE SEQUENCE [LARGE SCALE GENOMIC DNA]</scope>
    <source>
        <strain evidence="1 2">ATCC 34112</strain>
    </source>
</reference>
<evidence type="ECO:0000313" key="2">
    <source>
        <dbReference type="Proteomes" id="UP000243217"/>
    </source>
</evidence>
<dbReference type="SUPFAM" id="SSF54277">
    <property type="entry name" value="CAD &amp; PB1 domains"/>
    <property type="match status" value="1"/>
</dbReference>
<dbReference type="Proteomes" id="UP000243217">
    <property type="component" value="Unassembled WGS sequence"/>
</dbReference>
<proteinExistence type="predicted"/>
<gene>
    <name evidence="1" type="ORF">THRCLA_01625</name>
</gene>
<accession>A0A1W0A839</accession>
<name>A0A1W0A839_9STRA</name>
<dbReference type="EMBL" id="JNBS01000355">
    <property type="protein sequence ID" value="OQS06341.1"/>
    <property type="molecule type" value="Genomic_DNA"/>
</dbReference>
<dbReference type="STRING" id="74557.A0A1W0A839"/>
<dbReference type="AlphaFoldDB" id="A0A1W0A839"/>
<keyword evidence="2" id="KW-1185">Reference proteome</keyword>